<name>A0A9D2KY28_9LACT</name>
<evidence type="ECO:0008006" key="3">
    <source>
        <dbReference type="Google" id="ProtNLM"/>
    </source>
</evidence>
<reference evidence="1" key="2">
    <citation type="submission" date="2021-04" db="EMBL/GenBank/DDBJ databases">
        <authorList>
            <person name="Gilroy R."/>
        </authorList>
    </citation>
    <scope>NUCLEOTIDE SEQUENCE</scope>
    <source>
        <strain evidence="1">CHK171-505</strain>
    </source>
</reference>
<dbReference type="Proteomes" id="UP000886856">
    <property type="component" value="Unassembled WGS sequence"/>
</dbReference>
<protein>
    <recommendedName>
        <fullName evidence="3">Phage protein</fullName>
    </recommendedName>
</protein>
<proteinExistence type="predicted"/>
<dbReference type="EMBL" id="DWYW01000200">
    <property type="protein sequence ID" value="HJA90854.1"/>
    <property type="molecule type" value="Genomic_DNA"/>
</dbReference>
<organism evidence="1 2">
    <name type="scientific">Candidatus Jeotgalibaca merdavium</name>
    <dbReference type="NCBI Taxonomy" id="2838627"/>
    <lineage>
        <taxon>Bacteria</taxon>
        <taxon>Bacillati</taxon>
        <taxon>Bacillota</taxon>
        <taxon>Bacilli</taxon>
        <taxon>Lactobacillales</taxon>
        <taxon>Carnobacteriaceae</taxon>
        <taxon>Jeotgalibaca</taxon>
    </lineage>
</organism>
<evidence type="ECO:0000313" key="2">
    <source>
        <dbReference type="Proteomes" id="UP000886856"/>
    </source>
</evidence>
<reference evidence="1" key="1">
    <citation type="journal article" date="2021" name="PeerJ">
        <title>Extensive microbial diversity within the chicken gut microbiome revealed by metagenomics and culture.</title>
        <authorList>
            <person name="Gilroy R."/>
            <person name="Ravi A."/>
            <person name="Getino M."/>
            <person name="Pursley I."/>
            <person name="Horton D.L."/>
            <person name="Alikhan N.F."/>
            <person name="Baker D."/>
            <person name="Gharbi K."/>
            <person name="Hall N."/>
            <person name="Watson M."/>
            <person name="Adriaenssens E.M."/>
            <person name="Foster-Nyarko E."/>
            <person name="Jarju S."/>
            <person name="Secka A."/>
            <person name="Antonio M."/>
            <person name="Oren A."/>
            <person name="Chaudhuri R.R."/>
            <person name="La Ragione R."/>
            <person name="Hildebrand F."/>
            <person name="Pallen M.J."/>
        </authorList>
    </citation>
    <scope>NUCLEOTIDE SEQUENCE</scope>
    <source>
        <strain evidence="1">CHK171-505</strain>
    </source>
</reference>
<comment type="caution">
    <text evidence="1">The sequence shown here is derived from an EMBL/GenBank/DDBJ whole genome shotgun (WGS) entry which is preliminary data.</text>
</comment>
<accession>A0A9D2KY28</accession>
<gene>
    <name evidence="1" type="ORF">H9948_08710</name>
</gene>
<evidence type="ECO:0000313" key="1">
    <source>
        <dbReference type="EMBL" id="HJA90854.1"/>
    </source>
</evidence>
<dbReference type="AlphaFoldDB" id="A0A9D2KY28"/>
<sequence length="102" mass="11633">MSNKQNKNINNHNSGVIKGVTKTGFRYTIQKKQLENYELFEAITELENDLTVFPNLLKLLLGPNQIKALKNHVREKDGTVPIEKMTAILAEIMQNQQPIKNS</sequence>